<accession>A0A9P9E4Z3</accession>
<keyword evidence="3" id="KW-1185">Reference proteome</keyword>
<feature type="signal peptide" evidence="1">
    <location>
        <begin position="1"/>
        <end position="23"/>
    </location>
</feature>
<comment type="caution">
    <text evidence="2">The sequence shown here is derived from an EMBL/GenBank/DDBJ whole genome shotgun (WGS) entry which is preliminary data.</text>
</comment>
<dbReference type="Proteomes" id="UP000700596">
    <property type="component" value="Unassembled WGS sequence"/>
</dbReference>
<evidence type="ECO:0000313" key="3">
    <source>
        <dbReference type="Proteomes" id="UP000700596"/>
    </source>
</evidence>
<protein>
    <recommendedName>
        <fullName evidence="4">Secreted protein</fullName>
    </recommendedName>
</protein>
<proteinExistence type="predicted"/>
<evidence type="ECO:0000256" key="1">
    <source>
        <dbReference type="SAM" id="SignalP"/>
    </source>
</evidence>
<feature type="chain" id="PRO_5040479918" description="Secreted protein" evidence="1">
    <location>
        <begin position="24"/>
        <end position="130"/>
    </location>
</feature>
<organism evidence="2 3">
    <name type="scientific">Dendryphion nanum</name>
    <dbReference type="NCBI Taxonomy" id="256645"/>
    <lineage>
        <taxon>Eukaryota</taxon>
        <taxon>Fungi</taxon>
        <taxon>Dikarya</taxon>
        <taxon>Ascomycota</taxon>
        <taxon>Pezizomycotina</taxon>
        <taxon>Dothideomycetes</taxon>
        <taxon>Pleosporomycetidae</taxon>
        <taxon>Pleosporales</taxon>
        <taxon>Torulaceae</taxon>
        <taxon>Dendryphion</taxon>
    </lineage>
</organism>
<sequence length="130" mass="13942">MKTTMSISTLVALLSIGVSTVSAGCFSGGDTWPDKANARWHAERACRGFDGHGGAFSGNFAPFETKTACVGLSSTIKFNMAVQNLNSQTRDVSDDECVLRLHNEINGCDRGGESQIGDWFFRSDPNNGNC</sequence>
<gene>
    <name evidence="2" type="ORF">B0J11DRAFT_613259</name>
</gene>
<dbReference type="AlphaFoldDB" id="A0A9P9E4Z3"/>
<evidence type="ECO:0000313" key="2">
    <source>
        <dbReference type="EMBL" id="KAH7130677.1"/>
    </source>
</evidence>
<keyword evidence="1" id="KW-0732">Signal</keyword>
<evidence type="ECO:0008006" key="4">
    <source>
        <dbReference type="Google" id="ProtNLM"/>
    </source>
</evidence>
<dbReference type="EMBL" id="JAGMWT010000004">
    <property type="protein sequence ID" value="KAH7130677.1"/>
    <property type="molecule type" value="Genomic_DNA"/>
</dbReference>
<dbReference type="PROSITE" id="PS51257">
    <property type="entry name" value="PROKAR_LIPOPROTEIN"/>
    <property type="match status" value="1"/>
</dbReference>
<reference evidence="2" key="1">
    <citation type="journal article" date="2021" name="Nat. Commun.">
        <title>Genetic determinants of endophytism in the Arabidopsis root mycobiome.</title>
        <authorList>
            <person name="Mesny F."/>
            <person name="Miyauchi S."/>
            <person name="Thiergart T."/>
            <person name="Pickel B."/>
            <person name="Atanasova L."/>
            <person name="Karlsson M."/>
            <person name="Huettel B."/>
            <person name="Barry K.W."/>
            <person name="Haridas S."/>
            <person name="Chen C."/>
            <person name="Bauer D."/>
            <person name="Andreopoulos W."/>
            <person name="Pangilinan J."/>
            <person name="LaButti K."/>
            <person name="Riley R."/>
            <person name="Lipzen A."/>
            <person name="Clum A."/>
            <person name="Drula E."/>
            <person name="Henrissat B."/>
            <person name="Kohler A."/>
            <person name="Grigoriev I.V."/>
            <person name="Martin F.M."/>
            <person name="Hacquard S."/>
        </authorList>
    </citation>
    <scope>NUCLEOTIDE SEQUENCE</scope>
    <source>
        <strain evidence="2">MPI-CAGE-CH-0243</strain>
    </source>
</reference>
<name>A0A9P9E4Z3_9PLEO</name>
<dbReference type="OrthoDB" id="3770800at2759"/>